<keyword evidence="3" id="KW-0536">Nodulation</keyword>
<evidence type="ECO:0000259" key="6">
    <source>
        <dbReference type="PROSITE" id="PS50893"/>
    </source>
</evidence>
<organism evidence="7 8">
    <name type="scientific">Butyricimonas faecihominis</name>
    <dbReference type="NCBI Taxonomy" id="1472416"/>
    <lineage>
        <taxon>Bacteria</taxon>
        <taxon>Pseudomonadati</taxon>
        <taxon>Bacteroidota</taxon>
        <taxon>Bacteroidia</taxon>
        <taxon>Bacteroidales</taxon>
        <taxon>Odoribacteraceae</taxon>
        <taxon>Butyricimonas</taxon>
    </lineage>
</organism>
<dbReference type="SMART" id="SM00382">
    <property type="entry name" value="AAA"/>
    <property type="match status" value="1"/>
</dbReference>
<proteinExistence type="inferred from homology"/>
<protein>
    <submittedName>
        <fullName evidence="7">ABC-2 type transport system ATP-binding protein</fullName>
    </submittedName>
</protein>
<dbReference type="PANTHER" id="PTHR42711:SF5">
    <property type="entry name" value="ABC TRANSPORTER ATP-BINDING PROTEIN NATA"/>
    <property type="match status" value="1"/>
</dbReference>
<comment type="caution">
    <text evidence="7">The sequence shown here is derived from an EMBL/GenBank/DDBJ whole genome shotgun (WGS) entry which is preliminary data.</text>
</comment>
<dbReference type="InterPro" id="IPR003593">
    <property type="entry name" value="AAA+_ATPase"/>
</dbReference>
<dbReference type="InterPro" id="IPR050763">
    <property type="entry name" value="ABC_transporter_ATP-binding"/>
</dbReference>
<dbReference type="InterPro" id="IPR003439">
    <property type="entry name" value="ABC_transporter-like_ATP-bd"/>
</dbReference>
<dbReference type="Pfam" id="PF00005">
    <property type="entry name" value="ABC_tran"/>
    <property type="match status" value="1"/>
</dbReference>
<evidence type="ECO:0000313" key="8">
    <source>
        <dbReference type="Proteomes" id="UP000546007"/>
    </source>
</evidence>
<evidence type="ECO:0000256" key="2">
    <source>
        <dbReference type="ARBA" id="ARBA00022448"/>
    </source>
</evidence>
<dbReference type="AlphaFoldDB" id="A0A7W6HYK2"/>
<sequence>MLNKIVEVKHLSHKYSVDWAIRDINFAIKENGVFGLLGSNGAGKSTTMNIICNVLTQTEGDVFINGINLRERPIEAKKFIGFLPQKAPLHTEMTVDEYLYHCADIRLMPKKEIPEAMERAKAKCGITHFSKRQIRNLSGGYQQRVGIAQAIIHNPLFVILDEPTNGLDPNQIMEVRRLIQEIAKDRAVLISTHILPEVQAVCDYIMMIEHGQKVFEGTINAFNTYMSPSALLTIMHNAPSSEELMKIEGVERVERLTNTRIRLHFKGDDSIIRRVVEQAVSNQWHLREISLEKESLDKVFAKLSGKDA</sequence>
<dbReference type="OrthoDB" id="9801987at2"/>
<dbReference type="PROSITE" id="PS50893">
    <property type="entry name" value="ABC_TRANSPORTER_2"/>
    <property type="match status" value="1"/>
</dbReference>
<feature type="domain" description="ABC transporter" evidence="6">
    <location>
        <begin position="6"/>
        <end position="235"/>
    </location>
</feature>
<name>A0A7W6HYK2_9BACT</name>
<dbReference type="RefSeq" id="WP_124316220.1">
    <property type="nucleotide sequence ID" value="NZ_AP028155.1"/>
</dbReference>
<dbReference type="Gene3D" id="3.40.50.300">
    <property type="entry name" value="P-loop containing nucleotide triphosphate hydrolases"/>
    <property type="match status" value="1"/>
</dbReference>
<dbReference type="GO" id="GO:0005524">
    <property type="term" value="F:ATP binding"/>
    <property type="evidence" value="ECO:0007669"/>
    <property type="project" value="UniProtKB-KW"/>
</dbReference>
<evidence type="ECO:0000256" key="1">
    <source>
        <dbReference type="ARBA" id="ARBA00005417"/>
    </source>
</evidence>
<evidence type="ECO:0000256" key="4">
    <source>
        <dbReference type="ARBA" id="ARBA00022741"/>
    </source>
</evidence>
<dbReference type="SUPFAM" id="SSF52540">
    <property type="entry name" value="P-loop containing nucleoside triphosphate hydrolases"/>
    <property type="match status" value="1"/>
</dbReference>
<keyword evidence="8" id="KW-1185">Reference proteome</keyword>
<evidence type="ECO:0000256" key="5">
    <source>
        <dbReference type="ARBA" id="ARBA00022840"/>
    </source>
</evidence>
<dbReference type="PANTHER" id="PTHR42711">
    <property type="entry name" value="ABC TRANSPORTER ATP-BINDING PROTEIN"/>
    <property type="match status" value="1"/>
</dbReference>
<dbReference type="GeneID" id="93102954"/>
<dbReference type="Proteomes" id="UP000546007">
    <property type="component" value="Unassembled WGS sequence"/>
</dbReference>
<keyword evidence="2" id="KW-0813">Transport</keyword>
<evidence type="ECO:0000313" key="7">
    <source>
        <dbReference type="EMBL" id="MBB4027368.1"/>
    </source>
</evidence>
<comment type="similarity">
    <text evidence="1">Belongs to the ABC transporter superfamily.</text>
</comment>
<evidence type="ECO:0000256" key="3">
    <source>
        <dbReference type="ARBA" id="ARBA00022458"/>
    </source>
</evidence>
<dbReference type="GO" id="GO:0016887">
    <property type="term" value="F:ATP hydrolysis activity"/>
    <property type="evidence" value="ECO:0007669"/>
    <property type="project" value="InterPro"/>
</dbReference>
<keyword evidence="5 7" id="KW-0067">ATP-binding</keyword>
<dbReference type="EMBL" id="JACIES010000009">
    <property type="protein sequence ID" value="MBB4027368.1"/>
    <property type="molecule type" value="Genomic_DNA"/>
</dbReference>
<dbReference type="InterPro" id="IPR027417">
    <property type="entry name" value="P-loop_NTPase"/>
</dbReference>
<keyword evidence="4" id="KW-0547">Nucleotide-binding</keyword>
<accession>A0A7W6HYK2</accession>
<reference evidence="7 8" key="1">
    <citation type="submission" date="2020-08" db="EMBL/GenBank/DDBJ databases">
        <title>Genomic Encyclopedia of Type Strains, Phase IV (KMG-IV): sequencing the most valuable type-strain genomes for metagenomic binning, comparative biology and taxonomic classification.</title>
        <authorList>
            <person name="Goeker M."/>
        </authorList>
    </citation>
    <scope>NUCLEOTIDE SEQUENCE [LARGE SCALE GENOMIC DNA]</scope>
    <source>
        <strain evidence="7 8">DSM 105721</strain>
    </source>
</reference>
<gene>
    <name evidence="7" type="ORF">GGR14_003178</name>
</gene>